<dbReference type="EMBL" id="VYYT01000157">
    <property type="protein sequence ID" value="KAK2761922.1"/>
    <property type="molecule type" value="Genomic_DNA"/>
</dbReference>
<proteinExistence type="predicted"/>
<feature type="region of interest" description="Disordered" evidence="1">
    <location>
        <begin position="53"/>
        <end position="100"/>
    </location>
</feature>
<accession>A0AAD9YI59</accession>
<dbReference type="AlphaFoldDB" id="A0AAD9YI59"/>
<protein>
    <submittedName>
        <fullName evidence="2">Uncharacterized protein</fullName>
    </submittedName>
</protein>
<name>A0AAD9YI59_COLKA</name>
<organism evidence="2 3">
    <name type="scientific">Colletotrichum kahawae</name>
    <name type="common">Coffee berry disease fungus</name>
    <dbReference type="NCBI Taxonomy" id="34407"/>
    <lineage>
        <taxon>Eukaryota</taxon>
        <taxon>Fungi</taxon>
        <taxon>Dikarya</taxon>
        <taxon>Ascomycota</taxon>
        <taxon>Pezizomycotina</taxon>
        <taxon>Sordariomycetes</taxon>
        <taxon>Hypocreomycetidae</taxon>
        <taxon>Glomerellales</taxon>
        <taxon>Glomerellaceae</taxon>
        <taxon>Colletotrichum</taxon>
        <taxon>Colletotrichum gloeosporioides species complex</taxon>
    </lineage>
</organism>
<reference evidence="2" key="1">
    <citation type="submission" date="2023-02" db="EMBL/GenBank/DDBJ databases">
        <title>Colletotrichum kahawae CIFC_Que2 genome sequencing and assembly.</title>
        <authorList>
            <person name="Baroncelli R."/>
        </authorList>
    </citation>
    <scope>NUCLEOTIDE SEQUENCE</scope>
    <source>
        <strain evidence="2">CIFC_Que2</strain>
    </source>
</reference>
<evidence type="ECO:0000313" key="3">
    <source>
        <dbReference type="Proteomes" id="UP001281614"/>
    </source>
</evidence>
<comment type="caution">
    <text evidence="2">The sequence shown here is derived from an EMBL/GenBank/DDBJ whole genome shotgun (WGS) entry which is preliminary data.</text>
</comment>
<evidence type="ECO:0000313" key="2">
    <source>
        <dbReference type="EMBL" id="KAK2761922.1"/>
    </source>
</evidence>
<dbReference type="Proteomes" id="UP001281614">
    <property type="component" value="Unassembled WGS sequence"/>
</dbReference>
<sequence length="100" mass="11160">MRSGRQPGGFGFPTGYSYEYMQRSRTSTGGGGLRGGQVSCLLRVRRTLKVGSEAGMTRLASGRTDSAEQERRQRRRQRRREALEGATTTVYARWPNHGPP</sequence>
<evidence type="ECO:0000256" key="1">
    <source>
        <dbReference type="SAM" id="MobiDB-lite"/>
    </source>
</evidence>
<gene>
    <name evidence="2" type="ORF">CKAH01_05152</name>
</gene>
<keyword evidence="3" id="KW-1185">Reference proteome</keyword>